<dbReference type="InterPro" id="IPR028082">
    <property type="entry name" value="Peripla_BP_I"/>
</dbReference>
<dbReference type="EMBL" id="CP016537">
    <property type="protein sequence ID" value="ANU15154.1"/>
    <property type="molecule type" value="Genomic_DNA"/>
</dbReference>
<comment type="subcellular location">
    <subcellularLocation>
        <location evidence="1">Cell envelope</location>
    </subcellularLocation>
</comment>
<keyword evidence="6" id="KW-1185">Reference proteome</keyword>
<dbReference type="CDD" id="cd19991">
    <property type="entry name" value="PBP1_ABC_xylose_binding"/>
    <property type="match status" value="1"/>
</dbReference>
<dbReference type="Proteomes" id="UP000092687">
    <property type="component" value="Chromosome"/>
</dbReference>
<dbReference type="GO" id="GO:0015753">
    <property type="term" value="P:D-xylose transmembrane transport"/>
    <property type="evidence" value="ECO:0007669"/>
    <property type="project" value="InterPro"/>
</dbReference>
<dbReference type="RefSeq" id="WP_065528471.1">
    <property type="nucleotide sequence ID" value="NZ_CP016537.2"/>
</dbReference>
<dbReference type="InterPro" id="IPR050555">
    <property type="entry name" value="Bact_Solute-Bind_Prot2"/>
</dbReference>
<evidence type="ECO:0000313" key="6">
    <source>
        <dbReference type="Proteomes" id="UP000092687"/>
    </source>
</evidence>
<dbReference type="InterPro" id="IPR025997">
    <property type="entry name" value="SBP_2_dom"/>
</dbReference>
<dbReference type="Gene3D" id="3.40.50.2300">
    <property type="match status" value="2"/>
</dbReference>
<feature type="domain" description="Periplasmic binding protein" evidence="4">
    <location>
        <begin position="47"/>
        <end position="304"/>
    </location>
</feature>
<sequence>MTKKNRWRLMVLLFISLFVGACAPAEQAVKKNPEKTVVAANDETVKIGFSMDTLKEERWLKDQALFKEAVEALGAEVEIVAANGDDALQITQAETLIQQGIDLLVIVPHNAEATAAIVHKAHSAGIKVIAYDRLIKNASIDLYVSFDNERVGELQAEAILELVPKGNYVYIGGATTDNNVHLIKKGVFNVLQPAIDQGDIKVVYDQWTEDWSPEKAFLNMTEALAANNNQIDAVIAANDATAGGVIQALAAQGLAGKIPVAGQDAELAAVQRIVGGTQTMTVYKPIQILTEQVASLAVRMAKGDTITTARAVNNGKVDVPSILLAPIPVTIDNLQDTVIKDGFHTQSDVYGQAAK</sequence>
<feature type="chain" id="PRO_5038478524" evidence="3">
    <location>
        <begin position="22"/>
        <end position="355"/>
    </location>
</feature>
<dbReference type="AlphaFoldDB" id="A0A1C7DUR2"/>
<name>A0A1C7DUR2_9BACL</name>
<protein>
    <submittedName>
        <fullName evidence="5">D-xylose ABC transporter substrate-binding protein</fullName>
    </submittedName>
</protein>
<gene>
    <name evidence="5" type="ORF">BBI08_15440</name>
</gene>
<accession>A0A1C7DUR2</accession>
<dbReference type="NCBIfam" id="TIGR02634">
    <property type="entry name" value="xylF"/>
    <property type="match status" value="1"/>
</dbReference>
<feature type="signal peptide" evidence="3">
    <location>
        <begin position="1"/>
        <end position="21"/>
    </location>
</feature>
<dbReference type="PANTHER" id="PTHR30036:SF1">
    <property type="entry name" value="D-XYLOSE-BINDING PERIPLASMIC PROTEIN"/>
    <property type="match status" value="1"/>
</dbReference>
<evidence type="ECO:0000256" key="3">
    <source>
        <dbReference type="SAM" id="SignalP"/>
    </source>
</evidence>
<evidence type="ECO:0000256" key="1">
    <source>
        <dbReference type="ARBA" id="ARBA00004196"/>
    </source>
</evidence>
<organism evidence="5 6">
    <name type="scientific">Planococcus halocryophilus</name>
    <dbReference type="NCBI Taxonomy" id="1215089"/>
    <lineage>
        <taxon>Bacteria</taxon>
        <taxon>Bacillati</taxon>
        <taxon>Bacillota</taxon>
        <taxon>Bacilli</taxon>
        <taxon>Bacillales</taxon>
        <taxon>Caryophanaceae</taxon>
        <taxon>Planococcus</taxon>
    </lineage>
</organism>
<dbReference type="OrthoDB" id="9769193at2"/>
<proteinExistence type="predicted"/>
<keyword evidence="2 3" id="KW-0732">Signal</keyword>
<evidence type="ECO:0000259" key="4">
    <source>
        <dbReference type="Pfam" id="PF13407"/>
    </source>
</evidence>
<evidence type="ECO:0000256" key="2">
    <source>
        <dbReference type="ARBA" id="ARBA00022729"/>
    </source>
</evidence>
<reference evidence="6" key="1">
    <citation type="submission" date="2016-07" db="EMBL/GenBank/DDBJ databases">
        <authorList>
            <person name="See-Too W.S."/>
        </authorList>
    </citation>
    <scope>NUCLEOTIDE SEQUENCE [LARGE SCALE GENOMIC DNA]</scope>
    <source>
        <strain evidence="6">DSM 24743</strain>
    </source>
</reference>
<dbReference type="SUPFAM" id="SSF53822">
    <property type="entry name" value="Periplasmic binding protein-like I"/>
    <property type="match status" value="1"/>
</dbReference>
<dbReference type="PANTHER" id="PTHR30036">
    <property type="entry name" value="D-XYLOSE-BINDING PERIPLASMIC PROTEIN"/>
    <property type="match status" value="1"/>
</dbReference>
<dbReference type="KEGG" id="phc:BBI08_15440"/>
<evidence type="ECO:0000313" key="5">
    <source>
        <dbReference type="EMBL" id="ANU15154.1"/>
    </source>
</evidence>
<dbReference type="PROSITE" id="PS51257">
    <property type="entry name" value="PROKAR_LIPOPROTEIN"/>
    <property type="match status" value="1"/>
</dbReference>
<dbReference type="GO" id="GO:0030288">
    <property type="term" value="C:outer membrane-bounded periplasmic space"/>
    <property type="evidence" value="ECO:0007669"/>
    <property type="project" value="TreeGrafter"/>
</dbReference>
<dbReference type="STRING" id="1215089.BBI08_15440"/>
<dbReference type="GO" id="GO:0048029">
    <property type="term" value="F:monosaccharide binding"/>
    <property type="evidence" value="ECO:0007669"/>
    <property type="project" value="InterPro"/>
</dbReference>
<dbReference type="Pfam" id="PF13407">
    <property type="entry name" value="Peripla_BP_4"/>
    <property type="match status" value="1"/>
</dbReference>
<reference evidence="6" key="2">
    <citation type="submission" date="2016-10" db="EMBL/GenBank/DDBJ databases">
        <authorList>
            <person name="See-Too W.S."/>
        </authorList>
    </citation>
    <scope>NUCLEOTIDE SEQUENCE [LARGE SCALE GENOMIC DNA]</scope>
    <source>
        <strain evidence="6">DSM 24743</strain>
    </source>
</reference>
<dbReference type="InterPro" id="IPR013456">
    <property type="entry name" value="XylF"/>
</dbReference>